<protein>
    <submittedName>
        <fullName evidence="2">Uncharacterized protein</fullName>
    </submittedName>
</protein>
<accession>A0A5E8CK70</accession>
<proteinExistence type="predicted"/>
<organism evidence="2">
    <name type="scientific">seawater metagenome</name>
    <dbReference type="NCBI Taxonomy" id="1561972"/>
    <lineage>
        <taxon>unclassified sequences</taxon>
        <taxon>metagenomes</taxon>
        <taxon>ecological metagenomes</taxon>
    </lineage>
</organism>
<dbReference type="EMBL" id="CABVLZ010000003">
    <property type="protein sequence ID" value="VVU95064.1"/>
    <property type="molecule type" value="Genomic_DNA"/>
</dbReference>
<evidence type="ECO:0000313" key="2">
    <source>
        <dbReference type="EMBL" id="VVU95064.1"/>
    </source>
</evidence>
<evidence type="ECO:0000256" key="1">
    <source>
        <dbReference type="SAM" id="Phobius"/>
    </source>
</evidence>
<keyword evidence="1" id="KW-0472">Membrane</keyword>
<dbReference type="AlphaFoldDB" id="A0A5E8CK70"/>
<reference evidence="2" key="1">
    <citation type="submission" date="2019-09" db="EMBL/GenBank/DDBJ databases">
        <authorList>
            <person name="Needham M D."/>
        </authorList>
    </citation>
    <scope>NUCLEOTIDE SEQUENCE</scope>
</reference>
<gene>
    <name evidence="2" type="ORF">CPAV1605_789</name>
</gene>
<sequence length="301" mass="36582">MLLKIIICIILFIGILLLYLIYYCLEKRNTIKIEKKINFKNNIIIGEKDIHKLCKEYLTSIFSDDQLLVSYNKKFNYCEKLNKLIRSYPNSNKYFLFKIINGLHLDENSYFINTEQLSIPYWLNYIRELKKMHSQLKFLDYSYQNVRILKEIGIQSKYFPYNEYKPEIFNFKKVYDVAIIGLDLKNKKKQNSRRNKIYNLLIQKGVKVNNICGFNFDDRDIDLFQHKILLNIHFDENYIIYEEIRCTRCTLNNIIVITEESDNLSEYMYYEKIIEVKYEKIVDKTIEVLENYNHYYKKLFN</sequence>
<keyword evidence="1" id="KW-0812">Transmembrane</keyword>
<name>A0A5E8CK70_9ZZZZ</name>
<keyword evidence="1" id="KW-1133">Transmembrane helix</keyword>
<feature type="transmembrane region" description="Helical" evidence="1">
    <location>
        <begin position="6"/>
        <end position="25"/>
    </location>
</feature>